<keyword evidence="7" id="KW-1185">Reference proteome</keyword>
<dbReference type="FunFam" id="3.90.1030.20:FF:000002">
    <property type="entry name" value="DNA polymerase delta subunit"/>
    <property type="match status" value="1"/>
</dbReference>
<dbReference type="GO" id="GO:0043625">
    <property type="term" value="C:delta DNA polymerase complex"/>
    <property type="evidence" value="ECO:0007669"/>
    <property type="project" value="InterPro"/>
</dbReference>
<feature type="region of interest" description="Disordered" evidence="5">
    <location>
        <begin position="409"/>
        <end position="462"/>
    </location>
</feature>
<dbReference type="GO" id="GO:0006297">
    <property type="term" value="P:nucleotide-excision repair, DNA gap filling"/>
    <property type="evidence" value="ECO:0007669"/>
    <property type="project" value="TreeGrafter"/>
</dbReference>
<dbReference type="Proteomes" id="UP000306102">
    <property type="component" value="Unassembled WGS sequence"/>
</dbReference>
<evidence type="ECO:0000256" key="1">
    <source>
        <dbReference type="ARBA" id="ARBA00004123"/>
    </source>
</evidence>
<evidence type="ECO:0000313" key="6">
    <source>
        <dbReference type="EMBL" id="THF99740.1"/>
    </source>
</evidence>
<evidence type="ECO:0000256" key="3">
    <source>
        <dbReference type="ARBA" id="ARBA00022705"/>
    </source>
</evidence>
<protein>
    <recommendedName>
        <fullName evidence="2">DNA polymerase delta subunit 3</fullName>
    </recommendedName>
</protein>
<dbReference type="InterPro" id="IPR019038">
    <property type="entry name" value="POLD3"/>
</dbReference>
<dbReference type="Pfam" id="PF09507">
    <property type="entry name" value="CDC27"/>
    <property type="match status" value="1"/>
</dbReference>
<dbReference type="STRING" id="542762.A0A4S4DB04"/>
<evidence type="ECO:0000256" key="5">
    <source>
        <dbReference type="SAM" id="MobiDB-lite"/>
    </source>
</evidence>
<accession>A0A4S4DB04</accession>
<feature type="region of interest" description="Disordered" evidence="5">
    <location>
        <begin position="515"/>
        <end position="544"/>
    </location>
</feature>
<reference evidence="6 7" key="1">
    <citation type="journal article" date="2018" name="Proc. Natl. Acad. Sci. U.S.A.">
        <title>Draft genome sequence of Camellia sinensis var. sinensis provides insights into the evolution of the tea genome and tea quality.</title>
        <authorList>
            <person name="Wei C."/>
            <person name="Yang H."/>
            <person name="Wang S."/>
            <person name="Zhao J."/>
            <person name="Liu C."/>
            <person name="Gao L."/>
            <person name="Xia E."/>
            <person name="Lu Y."/>
            <person name="Tai Y."/>
            <person name="She G."/>
            <person name="Sun J."/>
            <person name="Cao H."/>
            <person name="Tong W."/>
            <person name="Gao Q."/>
            <person name="Li Y."/>
            <person name="Deng W."/>
            <person name="Jiang X."/>
            <person name="Wang W."/>
            <person name="Chen Q."/>
            <person name="Zhang S."/>
            <person name="Li H."/>
            <person name="Wu J."/>
            <person name="Wang P."/>
            <person name="Li P."/>
            <person name="Shi C."/>
            <person name="Zheng F."/>
            <person name="Jian J."/>
            <person name="Huang B."/>
            <person name="Shan D."/>
            <person name="Shi M."/>
            <person name="Fang C."/>
            <person name="Yue Y."/>
            <person name="Li F."/>
            <person name="Li D."/>
            <person name="Wei S."/>
            <person name="Han B."/>
            <person name="Jiang C."/>
            <person name="Yin Y."/>
            <person name="Xia T."/>
            <person name="Zhang Z."/>
            <person name="Bennetzen J.L."/>
            <person name="Zhao S."/>
            <person name="Wan X."/>
        </authorList>
    </citation>
    <scope>NUCLEOTIDE SEQUENCE [LARGE SCALE GENOMIC DNA]</scope>
    <source>
        <strain evidence="7">cv. Shuchazao</strain>
        <tissue evidence="6">Leaf</tissue>
    </source>
</reference>
<dbReference type="PANTHER" id="PTHR17598">
    <property type="entry name" value="DNA POLYMERASE DELTA SUBUNIT 3"/>
    <property type="match status" value="1"/>
</dbReference>
<feature type="compositionally biased region" description="Low complexity" evidence="5">
    <location>
        <begin position="515"/>
        <end position="524"/>
    </location>
</feature>
<dbReference type="EMBL" id="SDRB02011870">
    <property type="protein sequence ID" value="THF99740.1"/>
    <property type="molecule type" value="Genomic_DNA"/>
</dbReference>
<feature type="region of interest" description="Disordered" evidence="5">
    <location>
        <begin position="324"/>
        <end position="349"/>
    </location>
</feature>
<feature type="compositionally biased region" description="Low complexity" evidence="5">
    <location>
        <begin position="214"/>
        <end position="228"/>
    </location>
</feature>
<dbReference type="GO" id="GO:0006271">
    <property type="term" value="P:DNA strand elongation involved in DNA replication"/>
    <property type="evidence" value="ECO:0007669"/>
    <property type="project" value="TreeGrafter"/>
</dbReference>
<dbReference type="PANTHER" id="PTHR17598:SF13">
    <property type="entry name" value="DNA POLYMERASE DELTA SUBUNIT 3"/>
    <property type="match status" value="1"/>
</dbReference>
<feature type="region of interest" description="Disordered" evidence="5">
    <location>
        <begin position="196"/>
        <end position="308"/>
    </location>
</feature>
<evidence type="ECO:0000256" key="4">
    <source>
        <dbReference type="ARBA" id="ARBA00023242"/>
    </source>
</evidence>
<evidence type="ECO:0000313" key="7">
    <source>
        <dbReference type="Proteomes" id="UP000306102"/>
    </source>
</evidence>
<feature type="region of interest" description="Disordered" evidence="5">
    <location>
        <begin position="365"/>
        <end position="394"/>
    </location>
</feature>
<keyword evidence="4" id="KW-0539">Nucleus</keyword>
<dbReference type="GO" id="GO:1904161">
    <property type="term" value="P:DNA synthesis involved in UV-damage excision repair"/>
    <property type="evidence" value="ECO:0007669"/>
    <property type="project" value="TreeGrafter"/>
</dbReference>
<feature type="region of interest" description="Disordered" evidence="5">
    <location>
        <begin position="632"/>
        <end position="652"/>
    </location>
</feature>
<feature type="compositionally biased region" description="Polar residues" evidence="5">
    <location>
        <begin position="202"/>
        <end position="213"/>
    </location>
</feature>
<comment type="subcellular location">
    <subcellularLocation>
        <location evidence="1">Nucleus</location>
    </subcellularLocation>
</comment>
<sequence length="896" mass="97597">MAEVETLGILEEIQALVSDKLQVCFDVFLVCFFRFSCVYSIELVNTHTGIDQLIEEGPKLDSLTISSITIVNWLLQEFVEKHGSGFEVVYTLSGWLKNNPSVYHIRLVSGPKLSESKQEFDGNCSVQVYSVQACIPKDPAALWNAEFVQAEELFRQPPTIDNCLRDNRFCGISNSFVKRNADGTAVSIAAPQPKNAVVAGPSRSNSMIQKATISQPQQKKVQQSSPKVGLESSNVVKSIKTEGHVSGGHEQAGKPSSDKEKAPQLPANKKKSENDKSTSGNGGSLANMWGRAAAKPKPKSATTETNVPIPIVSAEAQICAREAIEATSSDDDGQDVNFKRASKGEGSRKRRVVFDFSDEDDEYKDAVNLASPDPPKIQTFLDKQTTKSPIPEKINMDIDMQKVVKPKVKEETVAKETNQLSREDSSDVSKRKTEISSSDKVHSLPENNVNAKDKVVDAASTSPKRRKVLKTRIDERGREVTEVVWEGGETETKADINTMKKADNNAVSNTINRAAAPAAKKSPAVGGTAPSNPGGKAGNKKAANVKDPKQGNIMYFCVWFNIIGTLEMLLCNIGIGGLPKASYGMMPTCLGQIFTWSSNKPVILMKGLAAAGVAELHLLPSFSVKCVSHSGCEPSTKQSRQQSRPKRKGVSSKCSCVGSAWRDNSFFGPQQVQLQRECLPLYLPSQLEPQQVHLQRTEVTEVTVRIEVQIQEVARTDSRDGSHNSVALSFAQHFALHRTEVRIQEVARTDSRGCSHNSVALSSVQHFTSHRTENNIFAGSLRYIGIYGPVISSNQGKLFPKVTITLVRFSLRKLVAMVVVDEAIIIAVGMFILKRDNISAITPLGSGSPFSIVGLSSDFDDGDDVPTGLLLHQSKNQSIMTSSIEKGNNSGHKELS</sequence>
<gene>
    <name evidence="6" type="ORF">TEA_001142</name>
</gene>
<organism evidence="6 7">
    <name type="scientific">Camellia sinensis var. sinensis</name>
    <name type="common">China tea</name>
    <dbReference type="NCBI Taxonomy" id="542762"/>
    <lineage>
        <taxon>Eukaryota</taxon>
        <taxon>Viridiplantae</taxon>
        <taxon>Streptophyta</taxon>
        <taxon>Embryophyta</taxon>
        <taxon>Tracheophyta</taxon>
        <taxon>Spermatophyta</taxon>
        <taxon>Magnoliopsida</taxon>
        <taxon>eudicotyledons</taxon>
        <taxon>Gunneridae</taxon>
        <taxon>Pentapetalae</taxon>
        <taxon>asterids</taxon>
        <taxon>Ericales</taxon>
        <taxon>Theaceae</taxon>
        <taxon>Camellia</taxon>
    </lineage>
</organism>
<name>A0A4S4DB04_CAMSN</name>
<proteinExistence type="predicted"/>
<dbReference type="AlphaFoldDB" id="A0A4S4DB04"/>
<comment type="caution">
    <text evidence="6">The sequence shown here is derived from an EMBL/GenBank/DDBJ whole genome shotgun (WGS) entry which is preliminary data.</text>
</comment>
<dbReference type="Gene3D" id="3.90.1030.20">
    <property type="entry name" value="DNA polymerase delta, p66 (Cdc27) subunit, wHTH domain"/>
    <property type="match status" value="1"/>
</dbReference>
<evidence type="ECO:0000256" key="2">
    <source>
        <dbReference type="ARBA" id="ARBA00017589"/>
    </source>
</evidence>
<keyword evidence="3" id="KW-0235">DNA replication</keyword>
<feature type="compositionally biased region" description="Polar residues" evidence="5">
    <location>
        <begin position="633"/>
        <end position="642"/>
    </location>
</feature>
<dbReference type="GO" id="GO:0003887">
    <property type="term" value="F:DNA-directed DNA polymerase activity"/>
    <property type="evidence" value="ECO:0007669"/>
    <property type="project" value="TreeGrafter"/>
</dbReference>
<dbReference type="InterPro" id="IPR041913">
    <property type="entry name" value="POLD3_sf"/>
</dbReference>
<feature type="compositionally biased region" description="Basic and acidic residues" evidence="5">
    <location>
        <begin position="421"/>
        <end position="443"/>
    </location>
</feature>